<dbReference type="GO" id="GO:0043025">
    <property type="term" value="C:neuronal cell body"/>
    <property type="evidence" value="ECO:0000318"/>
    <property type="project" value="GO_Central"/>
</dbReference>
<dbReference type="SMART" id="SM00358">
    <property type="entry name" value="DSRM"/>
    <property type="match status" value="4"/>
</dbReference>
<dbReference type="GO" id="GO:0098964">
    <property type="term" value="P:anterograde dendritic transport of messenger ribonucleoprotein complex"/>
    <property type="evidence" value="ECO:0000318"/>
    <property type="project" value="GO_Central"/>
</dbReference>
<accession>B7PFD0</accession>
<dbReference type="GO" id="GO:0032839">
    <property type="term" value="C:dendrite cytoplasm"/>
    <property type="evidence" value="ECO:0007669"/>
    <property type="project" value="GOC"/>
</dbReference>
<dbReference type="OrthoDB" id="10037267at2759"/>
<dbReference type="GO" id="GO:0003725">
    <property type="term" value="F:double-stranded RNA binding"/>
    <property type="evidence" value="ECO:0000318"/>
    <property type="project" value="GO_Central"/>
</dbReference>
<dbReference type="InterPro" id="IPR051740">
    <property type="entry name" value="DRBM-containing_protein"/>
</dbReference>
<dbReference type="EMBL" id="ABJB010776901">
    <property type="status" value="NOT_ANNOTATED_CDS"/>
    <property type="molecule type" value="Genomic_DNA"/>
</dbReference>
<dbReference type="GO" id="GO:0008298">
    <property type="term" value="P:intracellular mRNA localization"/>
    <property type="evidence" value="ECO:0000318"/>
    <property type="project" value="GO_Central"/>
</dbReference>
<evidence type="ECO:0007829" key="9">
    <source>
        <dbReference type="PeptideAtlas" id="B7PFD0"/>
    </source>
</evidence>
<sequence>APIVSTPPLVESCVGRAPLGQGRPAHGLRACSYPKRASPVRSGRRSMLSPSPGGECAPPGPDSAPGDQPTAAVANSKEKKTPMCLVNELARFNKVALQYRLVEESGPPHKKNFTVVLRLAGNEYQASGTSIKRAQHAAAQRALEETSLPRPVARPANHAQAPLTPTVELNALAMKRGELATYRVVELPQLAYLPPLNFQGERMYPPRYRPLGPVPTSFSASLEVGSRRFHGEGPTEQAARHAAAQQALSLLRGLPPRPPPDPVPADLGEAPGDQLKSPVSLVHELALKRGLSVSFQVGVTSLRSLAYSVIMERNRVFPSSVAKVSKTAGTRQVEWYKVHLQLKLIEKTSFQLTLRSKQIKCINAQNSQGVNPISRLIQIQQAKKEPEPSYSLVSERGDPRQREFVLQCVLGALTTQGAGPNKKTAKRLAAEAMLQKLGYSRPPQVPSRKTRHFLLVPALNFPSLRPNQGPQPQGQSPTPPSGGEAPVRPEEVPPNPRGGRQLVPGLLLVPATNQGLGTASDGGESAGDLQASSAIAKELLDQGVSPTAEALRQAAPLTVAPVRPKQQLLYLAEVLGFQVHFTDFPKGNKRDFLSLVTLTTCPPQVSHGAGSSLEASHDEAALAVLRTLARRGLDALGQPAKEQQEPLRLRQ</sequence>
<dbReference type="InterPro" id="IPR032478">
    <property type="entry name" value="Staufen_C"/>
</dbReference>
<dbReference type="VEuPathDB" id="VectorBase:ISCI004051"/>
<dbReference type="VEuPathDB" id="VectorBase:ISCW004051"/>
<dbReference type="PANTHER" id="PTHR46054:SF3">
    <property type="entry name" value="MATERNAL EFFECT PROTEIN STAUFEN"/>
    <property type="match status" value="1"/>
</dbReference>
<evidence type="ECO:0000313" key="8">
    <source>
        <dbReference type="Proteomes" id="UP000001555"/>
    </source>
</evidence>
<evidence type="ECO:0000313" key="6">
    <source>
        <dbReference type="EMBL" id="EEC05302.1"/>
    </source>
</evidence>
<dbReference type="GO" id="GO:0005886">
    <property type="term" value="C:plasma membrane"/>
    <property type="evidence" value="ECO:0000318"/>
    <property type="project" value="GO_Central"/>
</dbReference>
<dbReference type="PROSITE" id="PS50137">
    <property type="entry name" value="DS_RBD"/>
    <property type="match status" value="3"/>
</dbReference>
<dbReference type="EC" id="3.1.26.3" evidence="6"/>
<reference evidence="6 8" key="1">
    <citation type="submission" date="2008-03" db="EMBL/GenBank/DDBJ databases">
        <title>Annotation of Ixodes scapularis.</title>
        <authorList>
            <consortium name="Ixodes scapularis Genome Project Consortium"/>
            <person name="Caler E."/>
            <person name="Hannick L.I."/>
            <person name="Bidwell S."/>
            <person name="Joardar V."/>
            <person name="Thiagarajan M."/>
            <person name="Amedeo P."/>
            <person name="Galinsky K.J."/>
            <person name="Schobel S."/>
            <person name="Inman J."/>
            <person name="Hostetler J."/>
            <person name="Miller J."/>
            <person name="Hammond M."/>
            <person name="Megy K."/>
            <person name="Lawson D."/>
            <person name="Kodira C."/>
            <person name="Sutton G."/>
            <person name="Meyer J."/>
            <person name="Hill C.A."/>
            <person name="Birren B."/>
            <person name="Nene V."/>
            <person name="Collins F."/>
            <person name="Alarcon-Chaidez F."/>
            <person name="Wikel S."/>
            <person name="Strausberg R."/>
        </authorList>
    </citation>
    <scope>NUCLEOTIDE SEQUENCE [LARGE SCALE GENOMIC DNA]</scope>
    <source>
        <strain evidence="8">Wikel</strain>
        <strain evidence="6">Wikel colony</strain>
    </source>
</reference>
<evidence type="ECO:0000313" key="7">
    <source>
        <dbReference type="EnsemblMetazoa" id="ISCW004051-PA"/>
    </source>
</evidence>
<dbReference type="EMBL" id="ABJB010317178">
    <property type="status" value="NOT_ANNOTATED_CDS"/>
    <property type="molecule type" value="Genomic_DNA"/>
</dbReference>
<name>B7PFD0_IXOSC</name>
<dbReference type="EMBL" id="ABJB010314941">
    <property type="status" value="NOT_ANNOTATED_CDS"/>
    <property type="molecule type" value="Genomic_DNA"/>
</dbReference>
<dbReference type="EMBL" id="ABJB010173226">
    <property type="status" value="NOT_ANNOTATED_CDS"/>
    <property type="molecule type" value="Genomic_DNA"/>
</dbReference>
<dbReference type="Pfam" id="PF16482">
    <property type="entry name" value="Staufen_C"/>
    <property type="match status" value="1"/>
</dbReference>
<feature type="domain" description="DRBM" evidence="5">
    <location>
        <begin position="164"/>
        <end position="253"/>
    </location>
</feature>
<dbReference type="EMBL" id="DS701545">
    <property type="protein sequence ID" value="EEC05302.1"/>
    <property type="molecule type" value="Genomic_DNA"/>
</dbReference>
<keyword evidence="8" id="KW-1185">Reference proteome</keyword>
<feature type="non-terminal residue" evidence="6">
    <location>
        <position position="1"/>
    </location>
</feature>
<protein>
    <submittedName>
        <fullName evidence="6 7">Staufen, putative</fullName>
        <ecNumber evidence="6">3.1.26.3</ecNumber>
    </submittedName>
</protein>
<keyword evidence="9" id="KW-1267">Proteomics identification</keyword>
<dbReference type="FunFam" id="3.30.160.20:FF:000007">
    <property type="entry name" value="Double-stranded RNA-binding protein Staufen homolog 1"/>
    <property type="match status" value="1"/>
</dbReference>
<feature type="region of interest" description="Disordered" evidence="4">
    <location>
        <begin position="251"/>
        <end position="271"/>
    </location>
</feature>
<dbReference type="Proteomes" id="UP000001555">
    <property type="component" value="Unassembled WGS sequence"/>
</dbReference>
<dbReference type="SUPFAM" id="SSF54768">
    <property type="entry name" value="dsRNA-binding domain-like"/>
    <property type="match status" value="4"/>
</dbReference>
<dbReference type="GO" id="GO:0010494">
    <property type="term" value="C:cytoplasmic stress granule"/>
    <property type="evidence" value="ECO:0000318"/>
    <property type="project" value="GO_Central"/>
</dbReference>
<feature type="compositionally biased region" description="Low complexity" evidence="4">
    <location>
        <begin position="466"/>
        <end position="486"/>
    </location>
</feature>
<keyword evidence="6" id="KW-0378">Hydrolase</keyword>
<dbReference type="EMBL" id="ABJB010279768">
    <property type="status" value="NOT_ANNOTATED_CDS"/>
    <property type="molecule type" value="Genomic_DNA"/>
</dbReference>
<dbReference type="FunCoup" id="B7PFD0">
    <property type="interactions" value="432"/>
</dbReference>
<dbReference type="GO" id="GO:0004525">
    <property type="term" value="F:ribonuclease III activity"/>
    <property type="evidence" value="ECO:0007669"/>
    <property type="project" value="UniProtKB-EC"/>
</dbReference>
<keyword evidence="2 3" id="KW-0694">RNA-binding</keyword>
<evidence type="ECO:0000256" key="3">
    <source>
        <dbReference type="PROSITE-ProRule" id="PRU00266"/>
    </source>
</evidence>
<dbReference type="PaxDb" id="6945-B7PFD0"/>
<dbReference type="GO" id="GO:0007281">
    <property type="term" value="P:germ cell development"/>
    <property type="evidence" value="ECO:0000318"/>
    <property type="project" value="GO_Central"/>
</dbReference>
<evidence type="ECO:0000259" key="5">
    <source>
        <dbReference type="PROSITE" id="PS50137"/>
    </source>
</evidence>
<feature type="domain" description="DRBM" evidence="5">
    <location>
        <begin position="81"/>
        <end position="148"/>
    </location>
</feature>
<dbReference type="CDD" id="cd19861">
    <property type="entry name" value="DSRM_STAU_rpt5"/>
    <property type="match status" value="1"/>
</dbReference>
<dbReference type="STRING" id="6945.B7PFD0"/>
<feature type="region of interest" description="Disordered" evidence="4">
    <location>
        <begin position="461"/>
        <end position="503"/>
    </location>
</feature>
<dbReference type="CDD" id="cd19857">
    <property type="entry name" value="DSRM_STAU_rpt1"/>
    <property type="match status" value="1"/>
</dbReference>
<dbReference type="GO" id="GO:0003729">
    <property type="term" value="F:mRNA binding"/>
    <property type="evidence" value="ECO:0000318"/>
    <property type="project" value="GO_Central"/>
</dbReference>
<dbReference type="EMBL" id="ABJB010767464">
    <property type="status" value="NOT_ANNOTATED_CDS"/>
    <property type="molecule type" value="Genomic_DNA"/>
</dbReference>
<dbReference type="PANTHER" id="PTHR46054">
    <property type="entry name" value="MATERNAL EFFECT PROTEIN STAUFEN"/>
    <property type="match status" value="1"/>
</dbReference>
<dbReference type="Gene3D" id="3.30.160.20">
    <property type="match status" value="4"/>
</dbReference>
<dbReference type="HOGENOM" id="CLU_009602_1_0_1"/>
<feature type="region of interest" description="Disordered" evidence="4">
    <location>
        <begin position="15"/>
        <end position="77"/>
    </location>
</feature>
<feature type="domain" description="DRBM" evidence="5">
    <location>
        <begin position="371"/>
        <end position="439"/>
    </location>
</feature>
<dbReference type="GO" id="GO:0035418">
    <property type="term" value="P:protein localization to synapse"/>
    <property type="evidence" value="ECO:0000318"/>
    <property type="project" value="GO_Central"/>
</dbReference>
<dbReference type="EMBL" id="ABJB010783175">
    <property type="status" value="NOT_ANNOTATED_CDS"/>
    <property type="molecule type" value="Genomic_DNA"/>
</dbReference>
<dbReference type="GO" id="GO:0043005">
    <property type="term" value="C:neuron projection"/>
    <property type="evidence" value="ECO:0000318"/>
    <property type="project" value="GO_Central"/>
</dbReference>
<dbReference type="Pfam" id="PF00035">
    <property type="entry name" value="dsrm"/>
    <property type="match status" value="2"/>
</dbReference>
<keyword evidence="1" id="KW-0677">Repeat</keyword>
<dbReference type="VEuPathDB" id="VectorBase:ISCP_032979"/>
<proteinExistence type="evidence at protein level"/>
<evidence type="ECO:0000256" key="4">
    <source>
        <dbReference type="SAM" id="MobiDB-lite"/>
    </source>
</evidence>
<dbReference type="CDD" id="cd19860">
    <property type="entry name" value="DSRM_STAU_rpt4"/>
    <property type="match status" value="1"/>
</dbReference>
<gene>
    <name evidence="6" type="ORF">IscW_ISCW004051</name>
</gene>
<evidence type="ECO:0000256" key="1">
    <source>
        <dbReference type="ARBA" id="ARBA00022737"/>
    </source>
</evidence>
<dbReference type="EnsemblMetazoa" id="ISCW004051-RA">
    <property type="protein sequence ID" value="ISCW004051-PA"/>
    <property type="gene ID" value="ISCW004051"/>
</dbReference>
<evidence type="ECO:0000256" key="2">
    <source>
        <dbReference type="ARBA" id="ARBA00022884"/>
    </source>
</evidence>
<dbReference type="InterPro" id="IPR014720">
    <property type="entry name" value="dsRBD_dom"/>
</dbReference>
<organism>
    <name type="scientific">Ixodes scapularis</name>
    <name type="common">Black-legged tick</name>
    <name type="synonym">Deer tick</name>
    <dbReference type="NCBI Taxonomy" id="6945"/>
    <lineage>
        <taxon>Eukaryota</taxon>
        <taxon>Metazoa</taxon>
        <taxon>Ecdysozoa</taxon>
        <taxon>Arthropoda</taxon>
        <taxon>Chelicerata</taxon>
        <taxon>Arachnida</taxon>
        <taxon>Acari</taxon>
        <taxon>Parasitiformes</taxon>
        <taxon>Ixodida</taxon>
        <taxon>Ixodoidea</taxon>
        <taxon>Ixodidae</taxon>
        <taxon>Ixodinae</taxon>
        <taxon>Ixodes</taxon>
    </lineage>
</organism>
<reference evidence="7" key="2">
    <citation type="submission" date="2020-05" db="UniProtKB">
        <authorList>
            <consortium name="EnsemblMetazoa"/>
        </authorList>
    </citation>
    <scope>IDENTIFICATION</scope>
    <source>
        <strain evidence="7">wikel</strain>
    </source>
</reference>
<dbReference type="AlphaFoldDB" id="B7PFD0"/>